<dbReference type="PANTHER" id="PTHR43024">
    <property type="entry name" value="UDP-N-ACETYLMURAMOYL-TRIPEPTIDE--D-ALANYL-D-ALANINE LIGASE"/>
    <property type="match status" value="1"/>
</dbReference>
<dbReference type="Gene3D" id="3.40.1190.10">
    <property type="entry name" value="Mur-like, catalytic domain"/>
    <property type="match status" value="1"/>
</dbReference>
<keyword evidence="8 10" id="KW-0131">Cell cycle</keyword>
<evidence type="ECO:0000256" key="3">
    <source>
        <dbReference type="ARBA" id="ARBA00022618"/>
    </source>
</evidence>
<dbReference type="InterPro" id="IPR051046">
    <property type="entry name" value="MurCDEF_CellWall_CoF430Synth"/>
</dbReference>
<dbReference type="GO" id="GO:0047480">
    <property type="term" value="F:UDP-N-acetylmuramoyl-tripeptide-D-alanyl-D-alanine ligase activity"/>
    <property type="evidence" value="ECO:0007669"/>
    <property type="project" value="UniProtKB-UniRule"/>
</dbReference>
<evidence type="ECO:0000256" key="9">
    <source>
        <dbReference type="ARBA" id="ARBA00023316"/>
    </source>
</evidence>
<evidence type="ECO:0000313" key="15">
    <source>
        <dbReference type="EMBL" id="HHE08035.1"/>
    </source>
</evidence>
<feature type="domain" description="Mur ligase central" evidence="14">
    <location>
        <begin position="121"/>
        <end position="310"/>
    </location>
</feature>
<dbReference type="AlphaFoldDB" id="A0A7C5HHE2"/>
<evidence type="ECO:0000259" key="12">
    <source>
        <dbReference type="Pfam" id="PF01225"/>
    </source>
</evidence>
<keyword evidence="4 10" id="KW-0547">Nucleotide-binding</keyword>
<keyword evidence="1 10" id="KW-0963">Cytoplasm</keyword>
<protein>
    <recommendedName>
        <fullName evidence="10 11">UDP-N-acetylmuramoyl-tripeptide--D-alanyl-D-alanine ligase</fullName>
        <ecNumber evidence="10 11">6.3.2.10</ecNumber>
    </recommendedName>
    <alternativeName>
        <fullName evidence="10">D-alanyl-D-alanine-adding enzyme</fullName>
    </alternativeName>
</protein>
<keyword evidence="2 10" id="KW-0436">Ligase</keyword>
<keyword evidence="3 10" id="KW-0132">Cell division</keyword>
<reference evidence="15" key="1">
    <citation type="journal article" date="2020" name="mSystems">
        <title>Genome- and Community-Level Interaction Insights into Carbon Utilization and Element Cycling Functions of Hydrothermarchaeota in Hydrothermal Sediment.</title>
        <authorList>
            <person name="Zhou Z."/>
            <person name="Liu Y."/>
            <person name="Xu W."/>
            <person name="Pan J."/>
            <person name="Luo Z.H."/>
            <person name="Li M."/>
        </authorList>
    </citation>
    <scope>NUCLEOTIDE SEQUENCE [LARGE SCALE GENOMIC DNA]</scope>
    <source>
        <strain evidence="15">HyVt-628</strain>
    </source>
</reference>
<evidence type="ECO:0000256" key="5">
    <source>
        <dbReference type="ARBA" id="ARBA00022840"/>
    </source>
</evidence>
<dbReference type="InterPro" id="IPR013221">
    <property type="entry name" value="Mur_ligase_cen"/>
</dbReference>
<dbReference type="NCBIfam" id="TIGR01143">
    <property type="entry name" value="murF"/>
    <property type="match status" value="1"/>
</dbReference>
<keyword evidence="9 10" id="KW-0961">Cell wall biogenesis/degradation</keyword>
<dbReference type="InterPro" id="IPR005863">
    <property type="entry name" value="UDP-N-AcMur_synth"/>
</dbReference>
<evidence type="ECO:0000256" key="11">
    <source>
        <dbReference type="RuleBase" id="RU004136"/>
    </source>
</evidence>
<dbReference type="InterPro" id="IPR004101">
    <property type="entry name" value="Mur_ligase_C"/>
</dbReference>
<dbReference type="HAMAP" id="MF_02019">
    <property type="entry name" value="MurF"/>
    <property type="match status" value="1"/>
</dbReference>
<dbReference type="EC" id="6.3.2.10" evidence="10 11"/>
<dbReference type="InterPro" id="IPR036565">
    <property type="entry name" value="Mur-like_cat_sf"/>
</dbReference>
<comment type="subcellular location">
    <subcellularLocation>
        <location evidence="10 11">Cytoplasm</location>
    </subcellularLocation>
</comment>
<dbReference type="SUPFAM" id="SSF53244">
    <property type="entry name" value="MurD-like peptide ligases, peptide-binding domain"/>
    <property type="match status" value="1"/>
</dbReference>
<dbReference type="GO" id="GO:0071555">
    <property type="term" value="P:cell wall organization"/>
    <property type="evidence" value="ECO:0007669"/>
    <property type="project" value="UniProtKB-KW"/>
</dbReference>
<dbReference type="UniPathway" id="UPA00219"/>
<dbReference type="InterPro" id="IPR036615">
    <property type="entry name" value="Mur_ligase_C_dom_sf"/>
</dbReference>
<dbReference type="Proteomes" id="UP000886059">
    <property type="component" value="Unassembled WGS sequence"/>
</dbReference>
<dbReference type="Gene3D" id="3.90.190.20">
    <property type="entry name" value="Mur ligase, C-terminal domain"/>
    <property type="match status" value="1"/>
</dbReference>
<comment type="pathway">
    <text evidence="10 11">Cell wall biogenesis; peptidoglycan biosynthesis.</text>
</comment>
<feature type="domain" description="Mur ligase C-terminal" evidence="13">
    <location>
        <begin position="336"/>
        <end position="456"/>
    </location>
</feature>
<sequence>MNMKGALSYSDFKRAGRLVAADVDESYRLDDPVVVIDSRKVVKGAVFVALPGERTDGHRFVCVAFDAGASWAVVSSEWFSENGAEHVGEGRRFLVADDPVVAFQQLATSYRKRFDIPVIGIGGSNGKTTTKEMVAAVLSTGFKVLVTQGNFNNHLGVPLTLLQMRCDTEIAVIEMGINHPGEMDFLCSLAHPTHGLLTNIGHEHLEFFGSLNGVADAEAALFRYLEAHSGTAFVNLDDFRLAEAGSALSRKICYGAQPGEPRTWWADDVGSDRVGRISFMLCSEGGVRQPVAMNFIGRQNVTNAVASAVVGAHFGLAPEQIASGLGELIPASGWKRMELLEAGGVVVLNDTYNANPDSVRLALDTLASLDCSGRKLAVLGDMLELGGNATLEHESIAHYIRQLPIDGCATIGPLAGSCCRNAQEQCLGHFETMDDLNGFLGDYVRPGDAVLFKGSRGMKLELAAEALVKRMAPIKEVSD</sequence>
<dbReference type="GO" id="GO:0009252">
    <property type="term" value="P:peptidoglycan biosynthetic process"/>
    <property type="evidence" value="ECO:0007669"/>
    <property type="project" value="UniProtKB-UniRule"/>
</dbReference>
<evidence type="ECO:0000256" key="10">
    <source>
        <dbReference type="HAMAP-Rule" id="MF_02019"/>
    </source>
</evidence>
<evidence type="ECO:0000256" key="8">
    <source>
        <dbReference type="ARBA" id="ARBA00023306"/>
    </source>
</evidence>
<comment type="function">
    <text evidence="10 11">Involved in cell wall formation. Catalyzes the final step in the synthesis of UDP-N-acetylmuramoyl-pentapeptide, the precursor of murein.</text>
</comment>
<dbReference type="GO" id="GO:0005737">
    <property type="term" value="C:cytoplasm"/>
    <property type="evidence" value="ECO:0007669"/>
    <property type="project" value="UniProtKB-SubCell"/>
</dbReference>
<organism evidence="15">
    <name type="scientific">Chlorobaculum parvum</name>
    <dbReference type="NCBI Taxonomy" id="274539"/>
    <lineage>
        <taxon>Bacteria</taxon>
        <taxon>Pseudomonadati</taxon>
        <taxon>Chlorobiota</taxon>
        <taxon>Chlorobiia</taxon>
        <taxon>Chlorobiales</taxon>
        <taxon>Chlorobiaceae</taxon>
        <taxon>Chlorobaculum</taxon>
    </lineage>
</organism>
<accession>A0A7C5HHE2</accession>
<comment type="similarity">
    <text evidence="10">Belongs to the MurCDEF family. MurF subfamily.</text>
</comment>
<comment type="catalytic activity">
    <reaction evidence="10 11">
        <text>D-alanyl-D-alanine + UDP-N-acetyl-alpha-D-muramoyl-L-alanyl-gamma-D-glutamyl-meso-2,6-diaminopimelate + ATP = UDP-N-acetyl-alpha-D-muramoyl-L-alanyl-gamma-D-glutamyl-meso-2,6-diaminopimeloyl-D-alanyl-D-alanine + ADP + phosphate + H(+)</text>
        <dbReference type="Rhea" id="RHEA:28374"/>
        <dbReference type="ChEBI" id="CHEBI:15378"/>
        <dbReference type="ChEBI" id="CHEBI:30616"/>
        <dbReference type="ChEBI" id="CHEBI:43474"/>
        <dbReference type="ChEBI" id="CHEBI:57822"/>
        <dbReference type="ChEBI" id="CHEBI:61386"/>
        <dbReference type="ChEBI" id="CHEBI:83905"/>
        <dbReference type="ChEBI" id="CHEBI:456216"/>
        <dbReference type="EC" id="6.3.2.10"/>
    </reaction>
</comment>
<dbReference type="Pfam" id="PF01225">
    <property type="entry name" value="Mur_ligase"/>
    <property type="match status" value="1"/>
</dbReference>
<dbReference type="EMBL" id="DRSK01000225">
    <property type="protein sequence ID" value="HHE08035.1"/>
    <property type="molecule type" value="Genomic_DNA"/>
</dbReference>
<evidence type="ECO:0000259" key="13">
    <source>
        <dbReference type="Pfam" id="PF02875"/>
    </source>
</evidence>
<dbReference type="SUPFAM" id="SSF63418">
    <property type="entry name" value="MurE/MurF N-terminal domain"/>
    <property type="match status" value="1"/>
</dbReference>
<dbReference type="SUPFAM" id="SSF53623">
    <property type="entry name" value="MurD-like peptide ligases, catalytic domain"/>
    <property type="match status" value="1"/>
</dbReference>
<gene>
    <name evidence="10 15" type="primary">murF</name>
    <name evidence="15" type="ORF">ENL01_04025</name>
</gene>
<dbReference type="GO" id="GO:0051301">
    <property type="term" value="P:cell division"/>
    <property type="evidence" value="ECO:0007669"/>
    <property type="project" value="UniProtKB-KW"/>
</dbReference>
<feature type="binding site" evidence="10">
    <location>
        <begin position="123"/>
        <end position="129"/>
    </location>
    <ligand>
        <name>ATP</name>
        <dbReference type="ChEBI" id="CHEBI:30616"/>
    </ligand>
</feature>
<dbReference type="InterPro" id="IPR035911">
    <property type="entry name" value="MurE/MurF_N"/>
</dbReference>
<dbReference type="GO" id="GO:0008360">
    <property type="term" value="P:regulation of cell shape"/>
    <property type="evidence" value="ECO:0007669"/>
    <property type="project" value="UniProtKB-KW"/>
</dbReference>
<feature type="domain" description="Mur ligase N-terminal catalytic" evidence="12">
    <location>
        <begin position="34"/>
        <end position="107"/>
    </location>
</feature>
<keyword evidence="6 10" id="KW-0133">Cell shape</keyword>
<comment type="caution">
    <text evidence="15">The sequence shown here is derived from an EMBL/GenBank/DDBJ whole genome shotgun (WGS) entry which is preliminary data.</text>
</comment>
<evidence type="ECO:0000256" key="4">
    <source>
        <dbReference type="ARBA" id="ARBA00022741"/>
    </source>
</evidence>
<evidence type="ECO:0000256" key="7">
    <source>
        <dbReference type="ARBA" id="ARBA00022984"/>
    </source>
</evidence>
<dbReference type="PANTHER" id="PTHR43024:SF1">
    <property type="entry name" value="UDP-N-ACETYLMURAMOYL-TRIPEPTIDE--D-ALANYL-D-ALANINE LIGASE"/>
    <property type="match status" value="1"/>
</dbReference>
<keyword evidence="7 10" id="KW-0573">Peptidoglycan synthesis</keyword>
<name>A0A7C5HHE2_9CHLB</name>
<keyword evidence="5 10" id="KW-0067">ATP-binding</keyword>
<dbReference type="Pfam" id="PF02875">
    <property type="entry name" value="Mur_ligase_C"/>
    <property type="match status" value="1"/>
</dbReference>
<evidence type="ECO:0000256" key="1">
    <source>
        <dbReference type="ARBA" id="ARBA00022490"/>
    </source>
</evidence>
<evidence type="ECO:0000256" key="2">
    <source>
        <dbReference type="ARBA" id="ARBA00022598"/>
    </source>
</evidence>
<dbReference type="GO" id="GO:0005524">
    <property type="term" value="F:ATP binding"/>
    <property type="evidence" value="ECO:0007669"/>
    <property type="project" value="UniProtKB-UniRule"/>
</dbReference>
<evidence type="ECO:0000259" key="14">
    <source>
        <dbReference type="Pfam" id="PF08245"/>
    </source>
</evidence>
<dbReference type="Gene3D" id="3.40.1390.10">
    <property type="entry name" value="MurE/MurF, N-terminal domain"/>
    <property type="match status" value="1"/>
</dbReference>
<evidence type="ECO:0000256" key="6">
    <source>
        <dbReference type="ARBA" id="ARBA00022960"/>
    </source>
</evidence>
<dbReference type="InterPro" id="IPR000713">
    <property type="entry name" value="Mur_ligase_N"/>
</dbReference>
<dbReference type="Pfam" id="PF08245">
    <property type="entry name" value="Mur_ligase_M"/>
    <property type="match status" value="1"/>
</dbReference>
<proteinExistence type="inferred from homology"/>